<dbReference type="AlphaFoldDB" id="A0A1I4VFG7"/>
<reference evidence="2" key="1">
    <citation type="submission" date="2016-10" db="EMBL/GenBank/DDBJ databases">
        <authorList>
            <person name="Varghese N."/>
            <person name="Submissions S."/>
        </authorList>
    </citation>
    <scope>NUCLEOTIDE SEQUENCE [LARGE SCALE GENOMIC DNA]</scope>
    <source>
        <strain evidence="2">DSM 9990</strain>
    </source>
</reference>
<keyword evidence="2" id="KW-1185">Reference proteome</keyword>
<protein>
    <submittedName>
        <fullName evidence="1">Uncharacterized protein</fullName>
    </submittedName>
</protein>
<sequence>MAENNLSGLTEAIKTARIHEEEVAWQVSCPTMGKEPMCLFYEKDSVLAPEEEARGYLVHGRGVAWTQFLAKGREIKRQPASRPIMSSKIAPNRAIKPYPTGAGFGTAIVPR</sequence>
<dbReference type="RefSeq" id="WP_143083143.1">
    <property type="nucleotide sequence ID" value="NZ_FOUU01000009.1"/>
</dbReference>
<dbReference type="Proteomes" id="UP000199611">
    <property type="component" value="Unassembled WGS sequence"/>
</dbReference>
<dbReference type="EMBL" id="FOUU01000009">
    <property type="protein sequence ID" value="SFM99891.1"/>
    <property type="molecule type" value="Genomic_DNA"/>
</dbReference>
<evidence type="ECO:0000313" key="1">
    <source>
        <dbReference type="EMBL" id="SFM99891.1"/>
    </source>
</evidence>
<organism evidence="1 2">
    <name type="scientific">Thermodesulforhabdus norvegica</name>
    <dbReference type="NCBI Taxonomy" id="39841"/>
    <lineage>
        <taxon>Bacteria</taxon>
        <taxon>Pseudomonadati</taxon>
        <taxon>Thermodesulfobacteriota</taxon>
        <taxon>Syntrophobacteria</taxon>
        <taxon>Syntrophobacterales</taxon>
        <taxon>Thermodesulforhabdaceae</taxon>
        <taxon>Thermodesulforhabdus</taxon>
    </lineage>
</organism>
<gene>
    <name evidence="1" type="ORF">SAMN05660836_02273</name>
</gene>
<evidence type="ECO:0000313" key="2">
    <source>
        <dbReference type="Proteomes" id="UP000199611"/>
    </source>
</evidence>
<proteinExistence type="predicted"/>
<accession>A0A1I4VFG7</accession>
<name>A0A1I4VFG7_9BACT</name>